<evidence type="ECO:0000256" key="4">
    <source>
        <dbReference type="ARBA" id="ARBA00022692"/>
    </source>
</evidence>
<keyword evidence="3" id="KW-1003">Cell membrane</keyword>
<sequence>MRKRYSVARQVQLLEGVQTRSIRPTLVSLVMTSMIFGLTYGLSAPLLALDLTRMGFGENVIGANAAMHAVGVLALAPFLPGLAWRYGPKLPITVALLVVAATLALFPVMPSIWLWFPLRFALGAASETMLVMSETWINHISEERSRTTTLAIYTAALSLGFALGPVILTIVGPQGRTPYLIGGGIALVAVLSVAMPWMRSPLLEKPTQPGMMRYLALAPVAIGATLLNATLETAGSSFLPLYAMRAGWSEHSATLLLSVLLIGAIVLQVPVGWIADRTNPRRLVIGLSAASAIGAFIWPFAIAYPLLAYGLLFVWGGVFVGIYTVMMGVVGNRFRGGNLVSVYSVMSIAWGIGAFVGPGATGVAMNLTSHGLPYFAAFACALFVILPLLQKRGL</sequence>
<evidence type="ECO:0000256" key="5">
    <source>
        <dbReference type="ARBA" id="ARBA00022989"/>
    </source>
</evidence>
<feature type="transmembrane region" description="Helical" evidence="7">
    <location>
        <begin position="283"/>
        <end position="301"/>
    </location>
</feature>
<comment type="subcellular location">
    <subcellularLocation>
        <location evidence="1">Cell membrane</location>
        <topology evidence="1">Multi-pass membrane protein</topology>
    </subcellularLocation>
</comment>
<evidence type="ECO:0000256" key="6">
    <source>
        <dbReference type="ARBA" id="ARBA00023136"/>
    </source>
</evidence>
<feature type="transmembrane region" description="Helical" evidence="7">
    <location>
        <begin position="26"/>
        <end position="48"/>
    </location>
</feature>
<gene>
    <name evidence="9" type="ORF">HKD32_14085</name>
</gene>
<feature type="transmembrane region" description="Helical" evidence="7">
    <location>
        <begin position="60"/>
        <end position="82"/>
    </location>
</feature>
<dbReference type="Proteomes" id="UP000661006">
    <property type="component" value="Unassembled WGS sequence"/>
</dbReference>
<dbReference type="InterPro" id="IPR036259">
    <property type="entry name" value="MFS_trans_sf"/>
</dbReference>
<feature type="transmembrane region" description="Helical" evidence="7">
    <location>
        <begin position="150"/>
        <end position="171"/>
    </location>
</feature>
<evidence type="ECO:0000256" key="7">
    <source>
        <dbReference type="SAM" id="Phobius"/>
    </source>
</evidence>
<keyword evidence="6 7" id="KW-0472">Membrane</keyword>
<reference evidence="9" key="2">
    <citation type="submission" date="2020-11" db="EMBL/GenBank/DDBJ databases">
        <title>Description of novel Gluconobacter species.</title>
        <authorList>
            <person name="Cleenwerck I."/>
            <person name="Cnockaert M."/>
            <person name="Borremans W."/>
            <person name="Wieme A.D."/>
            <person name="De Vuyst L."/>
            <person name="Vandamme P."/>
        </authorList>
    </citation>
    <scope>NUCLEOTIDE SEQUENCE</scope>
    <source>
        <strain evidence="9">R71697</strain>
    </source>
</reference>
<name>A0A9Q2FN57_GLUJA</name>
<dbReference type="SUPFAM" id="SSF103473">
    <property type="entry name" value="MFS general substrate transporter"/>
    <property type="match status" value="1"/>
</dbReference>
<dbReference type="InterPro" id="IPR047200">
    <property type="entry name" value="MFS_YcaD-like"/>
</dbReference>
<dbReference type="PROSITE" id="PS50850">
    <property type="entry name" value="MFS"/>
    <property type="match status" value="1"/>
</dbReference>
<evidence type="ECO:0000256" key="2">
    <source>
        <dbReference type="ARBA" id="ARBA00022448"/>
    </source>
</evidence>
<dbReference type="GO" id="GO:0022857">
    <property type="term" value="F:transmembrane transporter activity"/>
    <property type="evidence" value="ECO:0007669"/>
    <property type="project" value="InterPro"/>
</dbReference>
<evidence type="ECO:0000256" key="1">
    <source>
        <dbReference type="ARBA" id="ARBA00004651"/>
    </source>
</evidence>
<comment type="caution">
    <text evidence="9">The sequence shown here is derived from an EMBL/GenBank/DDBJ whole genome shotgun (WGS) entry which is preliminary data.</text>
</comment>
<reference evidence="9" key="1">
    <citation type="submission" date="2020-04" db="EMBL/GenBank/DDBJ databases">
        <authorList>
            <person name="Sombolestani A."/>
        </authorList>
    </citation>
    <scope>NUCLEOTIDE SEQUENCE</scope>
    <source>
        <strain evidence="9">R71697</strain>
    </source>
</reference>
<dbReference type="InterPro" id="IPR011701">
    <property type="entry name" value="MFS"/>
</dbReference>
<dbReference type="Gene3D" id="1.20.1250.20">
    <property type="entry name" value="MFS general substrate transporter like domains"/>
    <property type="match status" value="2"/>
</dbReference>
<proteinExistence type="predicted"/>
<protein>
    <submittedName>
        <fullName evidence="9">MFS transporter</fullName>
    </submittedName>
</protein>
<accession>A0A9Q2FN57</accession>
<dbReference type="CDD" id="cd17477">
    <property type="entry name" value="MFS_YcaD_like"/>
    <property type="match status" value="1"/>
</dbReference>
<keyword evidence="4 7" id="KW-0812">Transmembrane</keyword>
<dbReference type="InterPro" id="IPR020846">
    <property type="entry name" value="MFS_dom"/>
</dbReference>
<evidence type="ECO:0000256" key="3">
    <source>
        <dbReference type="ARBA" id="ARBA00022475"/>
    </source>
</evidence>
<feature type="transmembrane region" description="Helical" evidence="7">
    <location>
        <begin position="342"/>
        <end position="365"/>
    </location>
</feature>
<dbReference type="GO" id="GO:0005886">
    <property type="term" value="C:plasma membrane"/>
    <property type="evidence" value="ECO:0007669"/>
    <property type="project" value="UniProtKB-SubCell"/>
</dbReference>
<dbReference type="EMBL" id="JABCQN010000010">
    <property type="protein sequence ID" value="MBF0871959.1"/>
    <property type="molecule type" value="Genomic_DNA"/>
</dbReference>
<dbReference type="PANTHER" id="PTHR23521:SF2">
    <property type="entry name" value="TRANSPORTER MFS SUPERFAMILY"/>
    <property type="match status" value="1"/>
</dbReference>
<feature type="transmembrane region" description="Helical" evidence="7">
    <location>
        <begin position="371"/>
        <end position="389"/>
    </location>
</feature>
<dbReference type="PANTHER" id="PTHR23521">
    <property type="entry name" value="TRANSPORTER MFS SUPERFAMILY"/>
    <property type="match status" value="1"/>
</dbReference>
<feature type="transmembrane region" description="Helical" evidence="7">
    <location>
        <begin position="94"/>
        <end position="114"/>
    </location>
</feature>
<dbReference type="AlphaFoldDB" id="A0A9Q2FN57"/>
<feature type="transmembrane region" description="Helical" evidence="7">
    <location>
        <begin position="177"/>
        <end position="198"/>
    </location>
</feature>
<evidence type="ECO:0000259" key="8">
    <source>
        <dbReference type="PROSITE" id="PS50850"/>
    </source>
</evidence>
<keyword evidence="2" id="KW-0813">Transport</keyword>
<feature type="transmembrane region" description="Helical" evidence="7">
    <location>
        <begin position="251"/>
        <end position="271"/>
    </location>
</feature>
<feature type="domain" description="Major facilitator superfamily (MFS) profile" evidence="8">
    <location>
        <begin position="25"/>
        <end position="394"/>
    </location>
</feature>
<evidence type="ECO:0000313" key="9">
    <source>
        <dbReference type="EMBL" id="MBF0871959.1"/>
    </source>
</evidence>
<evidence type="ECO:0000313" key="10">
    <source>
        <dbReference type="Proteomes" id="UP000661006"/>
    </source>
</evidence>
<feature type="transmembrane region" description="Helical" evidence="7">
    <location>
        <begin position="307"/>
        <end position="330"/>
    </location>
</feature>
<dbReference type="Pfam" id="PF07690">
    <property type="entry name" value="MFS_1"/>
    <property type="match status" value="1"/>
</dbReference>
<keyword evidence="5 7" id="KW-1133">Transmembrane helix</keyword>
<organism evidence="9 10">
    <name type="scientific">Gluconobacter japonicus</name>
    <dbReference type="NCBI Taxonomy" id="376620"/>
    <lineage>
        <taxon>Bacteria</taxon>
        <taxon>Pseudomonadati</taxon>
        <taxon>Pseudomonadota</taxon>
        <taxon>Alphaproteobacteria</taxon>
        <taxon>Acetobacterales</taxon>
        <taxon>Acetobacteraceae</taxon>
        <taxon>Gluconobacter</taxon>
    </lineage>
</organism>